<protein>
    <recommendedName>
        <fullName evidence="1">Helitron helicase-like domain-containing protein</fullName>
    </recommendedName>
</protein>
<dbReference type="Proteomes" id="UP001341281">
    <property type="component" value="Chromosome 07"/>
</dbReference>
<evidence type="ECO:0000313" key="3">
    <source>
        <dbReference type="Proteomes" id="UP001341281"/>
    </source>
</evidence>
<dbReference type="AlphaFoldDB" id="A0AAQ3X6U9"/>
<evidence type="ECO:0000259" key="1">
    <source>
        <dbReference type="Pfam" id="PF14214"/>
    </source>
</evidence>
<dbReference type="InterPro" id="IPR025476">
    <property type="entry name" value="Helitron_helicase-like"/>
</dbReference>
<proteinExistence type="predicted"/>
<gene>
    <name evidence="2" type="ORF">U9M48_033727</name>
</gene>
<organism evidence="2 3">
    <name type="scientific">Paspalum notatum var. saurae</name>
    <dbReference type="NCBI Taxonomy" id="547442"/>
    <lineage>
        <taxon>Eukaryota</taxon>
        <taxon>Viridiplantae</taxon>
        <taxon>Streptophyta</taxon>
        <taxon>Embryophyta</taxon>
        <taxon>Tracheophyta</taxon>
        <taxon>Spermatophyta</taxon>
        <taxon>Magnoliopsida</taxon>
        <taxon>Liliopsida</taxon>
        <taxon>Poales</taxon>
        <taxon>Poaceae</taxon>
        <taxon>PACMAD clade</taxon>
        <taxon>Panicoideae</taxon>
        <taxon>Andropogonodae</taxon>
        <taxon>Paspaleae</taxon>
        <taxon>Paspalinae</taxon>
        <taxon>Paspalum</taxon>
    </lineage>
</organism>
<dbReference type="EMBL" id="CP144751">
    <property type="protein sequence ID" value="WVZ87025.1"/>
    <property type="molecule type" value="Genomic_DNA"/>
</dbReference>
<evidence type="ECO:0000313" key="2">
    <source>
        <dbReference type="EMBL" id="WVZ87025.1"/>
    </source>
</evidence>
<dbReference type="PANTHER" id="PTHR45786:SF76">
    <property type="entry name" value="OS08G0300100 PROTEIN"/>
    <property type="match status" value="1"/>
</dbReference>
<feature type="domain" description="Helitron helicase-like" evidence="1">
    <location>
        <begin position="294"/>
        <end position="467"/>
    </location>
</feature>
<sequence>TIFSPVYLGGPNHVCPHCGALFWNEERVRGCGSRDSPIYNKCCRGGTIVLTPYKPPPEPLIGLLTWQDSKLSKRFFEGIRSYNSMFAMTSMGVNVIKSINDGRGPYVFKISGQLCHRIGPLMPSNGTRPEYCQLYIFDTENEVKNRMAVASHENAAFKPDESIVASLLSMFDSHNPIVQLFHTARDRLSNESDDQYSVKIFSSPKQHGSVYSAPVASEVVGLVINDLGMSDEGRDLIIQDHASNLQRIKETHCKFMECSTRYYFPMEKMDSMKNYSTINIPYQRQGKGKIVGDFNTPLRGKKLTQAYFVDAYCCVEESRLSHYRKKTFQAKYRTASYKSLLQAADRGVTEAAAAGQRVYLPGSFTAGPRWYYQNYQDCVALCRRFGCPDLFITFTCNASWPEIREALSTTPAQHPSDRADIVDRVFQMKLNLLMDDITKYSFFGPILGVVYTIEFQKRGLPHVHIIVWLKNDGPLTAEQIDTYISAQLPDPSIDPIGYDAVSKFMIHGPCGAIGPSSPCMVDGKCSKFYPKEFSSTITMSSDGRVIYARPKNGITFEKNGVHVDNRFIVPHNVDLCVKYDAHINVESVNAMEWR</sequence>
<accession>A0AAQ3X6U9</accession>
<keyword evidence="3" id="KW-1185">Reference proteome</keyword>
<dbReference type="Pfam" id="PF14214">
    <property type="entry name" value="Helitron_like_N"/>
    <property type="match status" value="1"/>
</dbReference>
<name>A0AAQ3X6U9_PASNO</name>
<dbReference type="PANTHER" id="PTHR45786">
    <property type="entry name" value="DNA BINDING PROTEIN-LIKE"/>
    <property type="match status" value="1"/>
</dbReference>
<reference evidence="2 3" key="1">
    <citation type="submission" date="2024-02" db="EMBL/GenBank/DDBJ databases">
        <title>High-quality chromosome-scale genome assembly of Pensacola bahiagrass (Paspalum notatum Flugge var. saurae).</title>
        <authorList>
            <person name="Vega J.M."/>
            <person name="Podio M."/>
            <person name="Orjuela J."/>
            <person name="Siena L.A."/>
            <person name="Pessino S.C."/>
            <person name="Combes M.C."/>
            <person name="Mariac C."/>
            <person name="Albertini E."/>
            <person name="Pupilli F."/>
            <person name="Ortiz J.P.A."/>
            <person name="Leblanc O."/>
        </authorList>
    </citation>
    <scope>NUCLEOTIDE SEQUENCE [LARGE SCALE GENOMIC DNA]</scope>
    <source>
        <strain evidence="2">R1</strain>
        <tissue evidence="2">Leaf</tissue>
    </source>
</reference>
<feature type="non-terminal residue" evidence="2">
    <location>
        <position position="594"/>
    </location>
</feature>
<feature type="non-terminal residue" evidence="2">
    <location>
        <position position="1"/>
    </location>
</feature>